<keyword evidence="4" id="KW-1185">Reference proteome</keyword>
<dbReference type="InterPro" id="IPR017927">
    <property type="entry name" value="FAD-bd_FR_type"/>
</dbReference>
<dbReference type="Proteomes" id="UP000050864">
    <property type="component" value="Unassembled WGS sequence"/>
</dbReference>
<dbReference type="SUPFAM" id="SSF52343">
    <property type="entry name" value="Ferredoxin reductase-like, C-terminal NADP-linked domain"/>
    <property type="match status" value="1"/>
</dbReference>
<evidence type="ECO:0000313" key="4">
    <source>
        <dbReference type="Proteomes" id="UP000050864"/>
    </source>
</evidence>
<dbReference type="Gene3D" id="3.10.20.30">
    <property type="match status" value="1"/>
</dbReference>
<dbReference type="InterPro" id="IPR012675">
    <property type="entry name" value="Beta-grasp_dom_sf"/>
</dbReference>
<dbReference type="PROSITE" id="PS51085">
    <property type="entry name" value="2FE2S_FER_2"/>
    <property type="match status" value="1"/>
</dbReference>
<dbReference type="PATRIC" id="fig|405444.3.peg.1127"/>
<dbReference type="RefSeq" id="WP_057631646.1">
    <property type="nucleotide sequence ID" value="NZ_LDJI01000002.1"/>
</dbReference>
<reference evidence="3 4" key="1">
    <citation type="submission" date="2015-05" db="EMBL/GenBank/DDBJ databases">
        <title>Genome sequencing and analysis of members of genus Stenotrophomonas.</title>
        <authorList>
            <person name="Patil P.P."/>
            <person name="Midha S."/>
            <person name="Patil P.B."/>
        </authorList>
    </citation>
    <scope>NUCLEOTIDE SEQUENCE [LARGE SCALE GENOMIC DNA]</scope>
    <source>
        <strain evidence="3 4">DSM 18929</strain>
    </source>
</reference>
<name>A0A0R0CK20_9GAMM</name>
<feature type="domain" description="FAD-binding FR-type" evidence="2">
    <location>
        <begin position="100"/>
        <end position="199"/>
    </location>
</feature>
<dbReference type="GO" id="GO:0016491">
    <property type="term" value="F:oxidoreductase activity"/>
    <property type="evidence" value="ECO:0007669"/>
    <property type="project" value="InterPro"/>
</dbReference>
<dbReference type="InterPro" id="IPR036010">
    <property type="entry name" value="2Fe-2S_ferredoxin-like_sf"/>
</dbReference>
<dbReference type="Pfam" id="PF00111">
    <property type="entry name" value="Fer2"/>
    <property type="match status" value="1"/>
</dbReference>
<evidence type="ECO:0000313" key="3">
    <source>
        <dbReference type="EMBL" id="KRG66410.1"/>
    </source>
</evidence>
<gene>
    <name evidence="3" type="ORF">ABB26_00390</name>
</gene>
<dbReference type="PANTHER" id="PTHR47354">
    <property type="entry name" value="NADH OXIDOREDUCTASE HCR"/>
    <property type="match status" value="1"/>
</dbReference>
<dbReference type="Gene3D" id="2.40.30.10">
    <property type="entry name" value="Translation factors"/>
    <property type="match status" value="1"/>
</dbReference>
<dbReference type="Pfam" id="PF00175">
    <property type="entry name" value="NAD_binding_1"/>
    <property type="match status" value="1"/>
</dbReference>
<sequence>MTTNVEIRGTEHILAVPAGMTLLEAALAEGIAYPHGCRSGRCGACRTRLVSGEVERLEHNRFALSDEEKAQGLILACRAIPITDAVITWLDQEQTASHPHRRFNCHVTAIEDVTHDIKRIQLVNDAGDPLAFTAGQYARLKFLGAPARDYSMASRSGEGALEFHIRRVPGGAATESIHAQLQLGEPVLVEGPFGSSYLREHHVGPMLCIAGGSGLAPIKSIVETAIAGGMKQPIHVYFGARAVRDLYLVEHFQQLAQQHSNLTFTVVLSEASADTSWRTSMVTDAVAEDLQNFDGWKAYVAGPPLMVEAAMHVTSACGLRVQDLHADVFYTAG</sequence>
<dbReference type="Pfam" id="PF00970">
    <property type="entry name" value="FAD_binding_6"/>
    <property type="match status" value="1"/>
</dbReference>
<protein>
    <submittedName>
        <fullName evidence="3">Oxidoreductase</fullName>
    </submittedName>
</protein>
<dbReference type="STRING" id="405444.ABB26_00390"/>
<dbReference type="GO" id="GO:0051537">
    <property type="term" value="F:2 iron, 2 sulfur cluster binding"/>
    <property type="evidence" value="ECO:0007669"/>
    <property type="project" value="InterPro"/>
</dbReference>
<dbReference type="CDD" id="cd06187">
    <property type="entry name" value="O2ase_reductase_like"/>
    <property type="match status" value="1"/>
</dbReference>
<evidence type="ECO:0000259" key="2">
    <source>
        <dbReference type="PROSITE" id="PS51384"/>
    </source>
</evidence>
<evidence type="ECO:0000259" key="1">
    <source>
        <dbReference type="PROSITE" id="PS51085"/>
    </source>
</evidence>
<dbReference type="PROSITE" id="PS00197">
    <property type="entry name" value="2FE2S_FER_1"/>
    <property type="match status" value="1"/>
</dbReference>
<dbReference type="SMR" id="A0A0R0CK20"/>
<dbReference type="InterPro" id="IPR008333">
    <property type="entry name" value="Cbr1-like_FAD-bd_dom"/>
</dbReference>
<dbReference type="InterPro" id="IPR001433">
    <property type="entry name" value="OxRdtase_FAD/NAD-bd"/>
</dbReference>
<dbReference type="SUPFAM" id="SSF54292">
    <property type="entry name" value="2Fe-2S ferredoxin-like"/>
    <property type="match status" value="1"/>
</dbReference>
<dbReference type="OrthoDB" id="9806195at2"/>
<proteinExistence type="predicted"/>
<dbReference type="PRINTS" id="PR00410">
    <property type="entry name" value="PHEHYDRXLASE"/>
</dbReference>
<dbReference type="Gene3D" id="3.40.50.80">
    <property type="entry name" value="Nucleotide-binding domain of ferredoxin-NADP reductase (FNR) module"/>
    <property type="match status" value="1"/>
</dbReference>
<organism evidence="3 4">
    <name type="scientific">Stenotrophomonas humi</name>
    <dbReference type="NCBI Taxonomy" id="405444"/>
    <lineage>
        <taxon>Bacteria</taxon>
        <taxon>Pseudomonadati</taxon>
        <taxon>Pseudomonadota</taxon>
        <taxon>Gammaproteobacteria</taxon>
        <taxon>Lysobacterales</taxon>
        <taxon>Lysobacteraceae</taxon>
        <taxon>Stenotrophomonas</taxon>
    </lineage>
</organism>
<dbReference type="PROSITE" id="PS51384">
    <property type="entry name" value="FAD_FR"/>
    <property type="match status" value="1"/>
</dbReference>
<dbReference type="InterPro" id="IPR006058">
    <property type="entry name" value="2Fe2S_fd_BS"/>
</dbReference>
<dbReference type="InterPro" id="IPR050415">
    <property type="entry name" value="MRET"/>
</dbReference>
<dbReference type="SUPFAM" id="SSF63380">
    <property type="entry name" value="Riboflavin synthase domain-like"/>
    <property type="match status" value="1"/>
</dbReference>
<dbReference type="InterPro" id="IPR017938">
    <property type="entry name" value="Riboflavin_synthase-like_b-brl"/>
</dbReference>
<dbReference type="PANTHER" id="PTHR47354:SF5">
    <property type="entry name" value="PROTEIN RFBI"/>
    <property type="match status" value="1"/>
</dbReference>
<comment type="caution">
    <text evidence="3">The sequence shown here is derived from an EMBL/GenBank/DDBJ whole genome shotgun (WGS) entry which is preliminary data.</text>
</comment>
<dbReference type="InterPro" id="IPR039261">
    <property type="entry name" value="FNR_nucleotide-bd"/>
</dbReference>
<feature type="domain" description="2Fe-2S ferredoxin-type" evidence="1">
    <location>
        <begin position="1"/>
        <end position="93"/>
    </location>
</feature>
<dbReference type="EMBL" id="LDJI01000002">
    <property type="protein sequence ID" value="KRG66410.1"/>
    <property type="molecule type" value="Genomic_DNA"/>
</dbReference>
<dbReference type="AlphaFoldDB" id="A0A0R0CK20"/>
<dbReference type="InterPro" id="IPR001041">
    <property type="entry name" value="2Fe-2S_ferredoxin-type"/>
</dbReference>
<accession>A0A0R0CK20</accession>
<dbReference type="CDD" id="cd00207">
    <property type="entry name" value="fer2"/>
    <property type="match status" value="1"/>
</dbReference>